<dbReference type="EMBL" id="OZ075143">
    <property type="protein sequence ID" value="CAL5039964.1"/>
    <property type="molecule type" value="Genomic_DNA"/>
</dbReference>
<evidence type="ECO:0000313" key="2">
    <source>
        <dbReference type="EMBL" id="CAL5039964.1"/>
    </source>
</evidence>
<gene>
    <name evidence="2" type="ORF">URODEC1_LOCUS85825</name>
</gene>
<proteinExistence type="predicted"/>
<evidence type="ECO:0000256" key="1">
    <source>
        <dbReference type="SAM" id="Phobius"/>
    </source>
</evidence>
<accession>A0ABC9DJV1</accession>
<keyword evidence="1" id="KW-0472">Membrane</keyword>
<evidence type="ECO:0000313" key="3">
    <source>
        <dbReference type="Proteomes" id="UP001497457"/>
    </source>
</evidence>
<reference evidence="3" key="1">
    <citation type="submission" date="2024-06" db="EMBL/GenBank/DDBJ databases">
        <authorList>
            <person name="Ryan C."/>
        </authorList>
    </citation>
    <scope>NUCLEOTIDE SEQUENCE [LARGE SCALE GENOMIC DNA]</scope>
</reference>
<feature type="transmembrane region" description="Helical" evidence="1">
    <location>
        <begin position="29"/>
        <end position="48"/>
    </location>
</feature>
<feature type="transmembrane region" description="Helical" evidence="1">
    <location>
        <begin position="60"/>
        <end position="77"/>
    </location>
</feature>
<protein>
    <submittedName>
        <fullName evidence="2">Uncharacterized protein</fullName>
    </submittedName>
</protein>
<reference evidence="2 3" key="2">
    <citation type="submission" date="2024-10" db="EMBL/GenBank/DDBJ databases">
        <authorList>
            <person name="Ryan C."/>
        </authorList>
    </citation>
    <scope>NUCLEOTIDE SEQUENCE [LARGE SCALE GENOMIC DNA]</scope>
</reference>
<keyword evidence="1" id="KW-1133">Transmembrane helix</keyword>
<name>A0ABC9DJV1_9POAL</name>
<dbReference type="Proteomes" id="UP001497457">
    <property type="component" value="Chromosome 33rd"/>
</dbReference>
<sequence>MADRAIAGAPRADAAEVLAGGLDHAQRRLLRAGFVLVAGGILVITHGIGNDSANPDHALAGFLLLLLGVFLIVLLPVADRFPGAARVGAAVADAVLLAAFIFQPAGN</sequence>
<dbReference type="AlphaFoldDB" id="A0ABC9DJV1"/>
<keyword evidence="3" id="KW-1185">Reference proteome</keyword>
<feature type="transmembrane region" description="Helical" evidence="1">
    <location>
        <begin position="84"/>
        <end position="102"/>
    </location>
</feature>
<organism evidence="2 3">
    <name type="scientific">Urochloa decumbens</name>
    <dbReference type="NCBI Taxonomy" id="240449"/>
    <lineage>
        <taxon>Eukaryota</taxon>
        <taxon>Viridiplantae</taxon>
        <taxon>Streptophyta</taxon>
        <taxon>Embryophyta</taxon>
        <taxon>Tracheophyta</taxon>
        <taxon>Spermatophyta</taxon>
        <taxon>Magnoliopsida</taxon>
        <taxon>Liliopsida</taxon>
        <taxon>Poales</taxon>
        <taxon>Poaceae</taxon>
        <taxon>PACMAD clade</taxon>
        <taxon>Panicoideae</taxon>
        <taxon>Panicodae</taxon>
        <taxon>Paniceae</taxon>
        <taxon>Melinidinae</taxon>
        <taxon>Urochloa</taxon>
    </lineage>
</organism>
<keyword evidence="1" id="KW-0812">Transmembrane</keyword>